<organism evidence="3 4">
    <name type="scientific">Maribacter algicola</name>
    <dbReference type="NCBI Taxonomy" id="2498892"/>
    <lineage>
        <taxon>Bacteria</taxon>
        <taxon>Pseudomonadati</taxon>
        <taxon>Bacteroidota</taxon>
        <taxon>Flavobacteriia</taxon>
        <taxon>Flavobacteriales</taxon>
        <taxon>Flavobacteriaceae</taxon>
        <taxon>Maribacter</taxon>
    </lineage>
</organism>
<accession>A0A3R8WDU4</accession>
<dbReference type="InterPro" id="IPR006869">
    <property type="entry name" value="DUF547"/>
</dbReference>
<feature type="signal peptide" evidence="1">
    <location>
        <begin position="1"/>
        <end position="25"/>
    </location>
</feature>
<feature type="chain" id="PRO_5018582209" evidence="1">
    <location>
        <begin position="26"/>
        <end position="262"/>
    </location>
</feature>
<evidence type="ECO:0000256" key="1">
    <source>
        <dbReference type="SAM" id="SignalP"/>
    </source>
</evidence>
<dbReference type="RefSeq" id="WP_125222876.1">
    <property type="nucleotide sequence ID" value="NZ_QUSX01000002.1"/>
</dbReference>
<sequence>MIRLKYIYSLLIVLFLGCKEGNAQAQSPKEKIDFNELSEQFLHRIKNNENTQEIQDILSSTTIDVLEKKLDTNDKKLAFWVNIYNAYIQVILQKNPDLYQDRSEFFKKDQIHIAGETISFEKIEHGIIRKSQWEYGLGFVGKIFPGEFEKRLRVDEPDYRIHFALNCGALDCPPVAIYEWERLDEQFGKGTARYLERTTDYNIDEKKVLVTALFSWFRGDFGGVDGVKDILKHQKLIPTTKGIDIDYKNYDWTLKLDNFVNL</sequence>
<dbReference type="EMBL" id="QUSX01000002">
    <property type="protein sequence ID" value="RRQ48154.1"/>
    <property type="molecule type" value="Genomic_DNA"/>
</dbReference>
<evidence type="ECO:0000259" key="2">
    <source>
        <dbReference type="Pfam" id="PF04784"/>
    </source>
</evidence>
<keyword evidence="1" id="KW-0732">Signal</keyword>
<dbReference type="OrthoDB" id="526867at2"/>
<evidence type="ECO:0000313" key="4">
    <source>
        <dbReference type="Proteomes" id="UP000286990"/>
    </source>
</evidence>
<feature type="domain" description="DUF547" evidence="2">
    <location>
        <begin position="73"/>
        <end position="195"/>
    </location>
</feature>
<dbReference type="Proteomes" id="UP000286990">
    <property type="component" value="Unassembled WGS sequence"/>
</dbReference>
<proteinExistence type="predicted"/>
<dbReference type="PROSITE" id="PS51257">
    <property type="entry name" value="PROKAR_LIPOPROTEIN"/>
    <property type="match status" value="1"/>
</dbReference>
<protein>
    <submittedName>
        <fullName evidence="3">DUF547 domain-containing protein</fullName>
    </submittedName>
</protein>
<dbReference type="PANTHER" id="PTHR46361">
    <property type="entry name" value="ELECTRON CARRIER/ PROTEIN DISULFIDE OXIDOREDUCTASE"/>
    <property type="match status" value="1"/>
</dbReference>
<reference evidence="4" key="1">
    <citation type="submission" date="2018-12" db="EMBL/GenBank/DDBJ databases">
        <title>Maribacter lutimaris sp. nov., isolated from marine sediment.</title>
        <authorList>
            <person name="Kim K.K."/>
        </authorList>
    </citation>
    <scope>NUCLEOTIDE SEQUENCE [LARGE SCALE GENOMIC DNA]</scope>
    <source>
        <strain evidence="4">PoM-212</strain>
    </source>
</reference>
<dbReference type="Pfam" id="PF04784">
    <property type="entry name" value="DUF547"/>
    <property type="match status" value="1"/>
</dbReference>
<evidence type="ECO:0000313" key="3">
    <source>
        <dbReference type="EMBL" id="RRQ48154.1"/>
    </source>
</evidence>
<gene>
    <name evidence="3" type="ORF">DZC72_10540</name>
</gene>
<keyword evidence="4" id="KW-1185">Reference proteome</keyword>
<dbReference type="PANTHER" id="PTHR46361:SF3">
    <property type="entry name" value="ELECTRON CARRIER_ PROTEIN DISULFIDE OXIDOREDUCTASE"/>
    <property type="match status" value="1"/>
</dbReference>
<comment type="caution">
    <text evidence="3">The sequence shown here is derived from an EMBL/GenBank/DDBJ whole genome shotgun (WGS) entry which is preliminary data.</text>
</comment>
<name>A0A3R8WDU4_9FLAO</name>
<dbReference type="AlphaFoldDB" id="A0A3R8WDU4"/>